<organism evidence="2 3">
    <name type="scientific">Lacisediminihabitans changchengi</name>
    <dbReference type="NCBI Taxonomy" id="2787634"/>
    <lineage>
        <taxon>Bacteria</taxon>
        <taxon>Bacillati</taxon>
        <taxon>Actinomycetota</taxon>
        <taxon>Actinomycetes</taxon>
        <taxon>Micrococcales</taxon>
        <taxon>Microbacteriaceae</taxon>
        <taxon>Lacisediminihabitans</taxon>
    </lineage>
</organism>
<dbReference type="Proteomes" id="UP000636458">
    <property type="component" value="Unassembled WGS sequence"/>
</dbReference>
<proteinExistence type="predicted"/>
<keyword evidence="1" id="KW-1133">Transmembrane helix</keyword>
<evidence type="ECO:0000313" key="2">
    <source>
        <dbReference type="EMBL" id="MBK4348419.1"/>
    </source>
</evidence>
<protein>
    <submittedName>
        <fullName evidence="2">Prepilin-type N-terminal cleavage/methylation domain-containing protein</fullName>
    </submittedName>
</protein>
<keyword evidence="1" id="KW-0812">Transmembrane</keyword>
<gene>
    <name evidence="2" type="ORF">IV501_12300</name>
</gene>
<dbReference type="EMBL" id="JAEPES010000004">
    <property type="protein sequence ID" value="MBK4348419.1"/>
    <property type="molecule type" value="Genomic_DNA"/>
</dbReference>
<keyword evidence="3" id="KW-1185">Reference proteome</keyword>
<feature type="transmembrane region" description="Helical" evidence="1">
    <location>
        <begin position="6"/>
        <end position="26"/>
    </location>
</feature>
<keyword evidence="1" id="KW-0472">Membrane</keyword>
<accession>A0A934SUS3</accession>
<evidence type="ECO:0000256" key="1">
    <source>
        <dbReference type="SAM" id="Phobius"/>
    </source>
</evidence>
<dbReference type="InterPro" id="IPR012902">
    <property type="entry name" value="N_methyl_site"/>
</dbReference>
<evidence type="ECO:0000313" key="3">
    <source>
        <dbReference type="Proteomes" id="UP000636458"/>
    </source>
</evidence>
<reference evidence="2" key="1">
    <citation type="submission" date="2021-01" db="EMBL/GenBank/DDBJ databases">
        <title>Lacisediminihabitans sp. nov. strain G11-30, isolated from Antarctic Soil.</title>
        <authorList>
            <person name="Li J."/>
        </authorList>
    </citation>
    <scope>NUCLEOTIDE SEQUENCE</scope>
    <source>
        <strain evidence="2">G11-30</strain>
    </source>
</reference>
<sequence length="198" mass="20399">MTLIEVIVAISIMGIVATAATGLAIASTTGSVTQQHQAVAVTVANDAMEQVSGLPAGLIYSGRSASDVTASFVANSSIPAVANTYQEYDHSLPLPSAQKVPINDTQTQDGTVYKITTVIGTCFQKLGTMPGQTAGGDCTKLPSSQTLPTSFPGYTPLTRVVVLVRWTGGQGCSTASPCSYAVTTLLDAHADLEWTTNG</sequence>
<dbReference type="NCBIfam" id="TIGR02532">
    <property type="entry name" value="IV_pilin_GFxxxE"/>
    <property type="match status" value="1"/>
</dbReference>
<name>A0A934SUS3_9MICO</name>
<dbReference type="AlphaFoldDB" id="A0A934SUS3"/>
<comment type="caution">
    <text evidence="2">The sequence shown here is derived from an EMBL/GenBank/DDBJ whole genome shotgun (WGS) entry which is preliminary data.</text>
</comment>